<dbReference type="InterPro" id="IPR037053">
    <property type="entry name" value="Phage_tail_collar_dom_sf"/>
</dbReference>
<accession>A0A4U5JXK8</accession>
<gene>
    <name evidence="2" type="ORF">FCE95_04100</name>
</gene>
<dbReference type="InterPro" id="IPR011083">
    <property type="entry name" value="Phage_tail_collar_dom"/>
</dbReference>
<dbReference type="AlphaFoldDB" id="A0A4U5JXK8"/>
<evidence type="ECO:0000313" key="2">
    <source>
        <dbReference type="EMBL" id="TKR33488.1"/>
    </source>
</evidence>
<dbReference type="Proteomes" id="UP000308707">
    <property type="component" value="Unassembled WGS sequence"/>
</dbReference>
<dbReference type="RefSeq" id="WP_137265696.1">
    <property type="nucleotide sequence ID" value="NZ_SZUA01000001.1"/>
</dbReference>
<organism evidence="2 3">
    <name type="scientific">Luteimonas gilva</name>
    <dbReference type="NCBI Taxonomy" id="2572684"/>
    <lineage>
        <taxon>Bacteria</taxon>
        <taxon>Pseudomonadati</taxon>
        <taxon>Pseudomonadota</taxon>
        <taxon>Gammaproteobacteria</taxon>
        <taxon>Lysobacterales</taxon>
        <taxon>Lysobacteraceae</taxon>
        <taxon>Luteimonas</taxon>
    </lineage>
</organism>
<proteinExistence type="predicted"/>
<protein>
    <submittedName>
        <fullName evidence="2">Microcystin-dependent protein</fullName>
    </submittedName>
</protein>
<dbReference type="OrthoDB" id="9810174at2"/>
<evidence type="ECO:0000259" key="1">
    <source>
        <dbReference type="Pfam" id="PF07484"/>
    </source>
</evidence>
<dbReference type="SUPFAM" id="SSF88874">
    <property type="entry name" value="Receptor-binding domain of short tail fibre protein gp12"/>
    <property type="match status" value="1"/>
</dbReference>
<dbReference type="Gene3D" id="3.90.1340.10">
    <property type="entry name" value="Phage tail collar domain"/>
    <property type="match status" value="1"/>
</dbReference>
<dbReference type="Pfam" id="PF07484">
    <property type="entry name" value="Collar"/>
    <property type="match status" value="1"/>
</dbReference>
<dbReference type="EMBL" id="SZUA01000001">
    <property type="protein sequence ID" value="TKR33488.1"/>
    <property type="molecule type" value="Genomic_DNA"/>
</dbReference>
<sequence>MSEVYIGQILLTGFAFAPKGFALCNGGILSIAQNQALFSLLGTTYGGNGTTTFALPDLRGRTPTAFGNSADPAWQPSPYSLGEVGGVENVTLISTQLPQHNHTISGTSTAGSQRNPTGTLYGTNSANIYAAASGLMVPTNPSTLGPSGNTQPHPNMQPYRTISSCIALVGIFPSRN</sequence>
<name>A0A4U5JXK8_9GAMM</name>
<evidence type="ECO:0000313" key="3">
    <source>
        <dbReference type="Proteomes" id="UP000308707"/>
    </source>
</evidence>
<keyword evidence="3" id="KW-1185">Reference proteome</keyword>
<reference evidence="2 3" key="1">
    <citation type="submission" date="2019-04" db="EMBL/GenBank/DDBJ databases">
        <title>Reference strain of H23.</title>
        <authorList>
            <person name="Luo X."/>
        </authorList>
    </citation>
    <scope>NUCLEOTIDE SEQUENCE [LARGE SCALE GENOMIC DNA]</scope>
    <source>
        <strain evidence="2 3">H23</strain>
    </source>
</reference>
<comment type="caution">
    <text evidence="2">The sequence shown here is derived from an EMBL/GenBank/DDBJ whole genome shotgun (WGS) entry which is preliminary data.</text>
</comment>
<feature type="domain" description="Phage tail collar" evidence="1">
    <location>
        <begin position="7"/>
        <end position="63"/>
    </location>
</feature>